<feature type="compositionally biased region" description="Polar residues" evidence="17">
    <location>
        <begin position="1639"/>
        <end position="1649"/>
    </location>
</feature>
<evidence type="ECO:0000256" key="7">
    <source>
        <dbReference type="ARBA" id="ARBA00022714"/>
    </source>
</evidence>
<feature type="region of interest" description="Disordered" evidence="17">
    <location>
        <begin position="1306"/>
        <end position="1423"/>
    </location>
</feature>
<dbReference type="Proteomes" id="UP000310158">
    <property type="component" value="Unassembled WGS sequence"/>
</dbReference>
<feature type="region of interest" description="Disordered" evidence="17">
    <location>
        <begin position="687"/>
        <end position="706"/>
    </location>
</feature>
<feature type="region of interest" description="Disordered" evidence="17">
    <location>
        <begin position="972"/>
        <end position="1054"/>
    </location>
</feature>
<feature type="domain" description="PHD-type" evidence="18">
    <location>
        <begin position="495"/>
        <end position="543"/>
    </location>
</feature>
<dbReference type="Pfam" id="PF00355">
    <property type="entry name" value="Rieske"/>
    <property type="match status" value="1"/>
</dbReference>
<keyword evidence="11" id="KW-0156">Chromatin regulator</keyword>
<feature type="compositionally biased region" description="Pro residues" evidence="17">
    <location>
        <begin position="1653"/>
        <end position="1666"/>
    </location>
</feature>
<dbReference type="InterPro" id="IPR001214">
    <property type="entry name" value="SET_dom"/>
</dbReference>
<dbReference type="GO" id="GO:0008270">
    <property type="term" value="F:zinc ion binding"/>
    <property type="evidence" value="ECO:0007669"/>
    <property type="project" value="UniProtKB-KW"/>
</dbReference>
<dbReference type="CDD" id="cd00680">
    <property type="entry name" value="RHO_alpha_C"/>
    <property type="match status" value="1"/>
</dbReference>
<evidence type="ECO:0000256" key="1">
    <source>
        <dbReference type="ARBA" id="ARBA00001962"/>
    </source>
</evidence>
<evidence type="ECO:0000259" key="18">
    <source>
        <dbReference type="PROSITE" id="PS50016"/>
    </source>
</evidence>
<evidence type="ECO:0000256" key="16">
    <source>
        <dbReference type="PROSITE-ProRule" id="PRU00146"/>
    </source>
</evidence>
<feature type="region of interest" description="Disordered" evidence="17">
    <location>
        <begin position="563"/>
        <end position="614"/>
    </location>
</feature>
<evidence type="ECO:0000256" key="6">
    <source>
        <dbReference type="ARBA" id="ARBA00014931"/>
    </source>
</evidence>
<keyword evidence="14" id="KW-0411">Iron-sulfur</keyword>
<evidence type="ECO:0000256" key="2">
    <source>
        <dbReference type="ARBA" id="ARBA00002149"/>
    </source>
</evidence>
<feature type="region of interest" description="Disordered" evidence="17">
    <location>
        <begin position="1537"/>
        <end position="1713"/>
    </location>
</feature>
<organism evidence="20 21">
    <name type="scientific">Bondarzewia mesenterica</name>
    <dbReference type="NCBI Taxonomy" id="1095465"/>
    <lineage>
        <taxon>Eukaryota</taxon>
        <taxon>Fungi</taxon>
        <taxon>Dikarya</taxon>
        <taxon>Basidiomycota</taxon>
        <taxon>Agaricomycotina</taxon>
        <taxon>Agaricomycetes</taxon>
        <taxon>Russulales</taxon>
        <taxon>Bondarzewiaceae</taxon>
        <taxon>Bondarzewia</taxon>
    </lineage>
</organism>
<feature type="region of interest" description="Disordered" evidence="17">
    <location>
        <begin position="647"/>
        <end position="667"/>
    </location>
</feature>
<dbReference type="Pfam" id="PF20826">
    <property type="entry name" value="PHD_5"/>
    <property type="match status" value="1"/>
</dbReference>
<dbReference type="Gene3D" id="2.170.270.10">
    <property type="entry name" value="SET domain"/>
    <property type="match status" value="1"/>
</dbReference>
<comment type="cofactor">
    <cofactor evidence="1">
        <name>Fe cation</name>
        <dbReference type="ChEBI" id="CHEBI:24875"/>
    </cofactor>
</comment>
<dbReference type="InterPro" id="IPR011011">
    <property type="entry name" value="Znf_FYVE_PHD"/>
</dbReference>
<dbReference type="PRINTS" id="PR00090">
    <property type="entry name" value="RNGDIOXGNASE"/>
</dbReference>
<feature type="compositionally biased region" description="Polar residues" evidence="17">
    <location>
        <begin position="1001"/>
        <end position="1012"/>
    </location>
</feature>
<dbReference type="EMBL" id="SGPL01000011">
    <property type="protein sequence ID" value="THH20940.1"/>
    <property type="molecule type" value="Genomic_DNA"/>
</dbReference>
<evidence type="ECO:0000313" key="21">
    <source>
        <dbReference type="Proteomes" id="UP000310158"/>
    </source>
</evidence>
<dbReference type="InterPro" id="IPR001663">
    <property type="entry name" value="Rng_hydr_dOase-A"/>
</dbReference>
<feature type="compositionally biased region" description="Pro residues" evidence="17">
    <location>
        <begin position="1309"/>
        <end position="1318"/>
    </location>
</feature>
<comment type="pathway">
    <text evidence="3">Amine and polyamine biosynthesis; betaine biosynthesis via choline pathway; betaine aldehyde from choline (monooxygenase route): step 1/1.</text>
</comment>
<dbReference type="SMART" id="SM00317">
    <property type="entry name" value="SET"/>
    <property type="match status" value="1"/>
</dbReference>
<keyword evidence="8" id="KW-0479">Metal-binding</keyword>
<feature type="compositionally biased region" description="Low complexity" evidence="17">
    <location>
        <begin position="1592"/>
        <end position="1612"/>
    </location>
</feature>
<dbReference type="InterPro" id="IPR046341">
    <property type="entry name" value="SET_dom_sf"/>
</dbReference>
<feature type="compositionally biased region" description="Low complexity" evidence="17">
    <location>
        <begin position="1108"/>
        <end position="1120"/>
    </location>
</feature>
<dbReference type="GO" id="GO:0019285">
    <property type="term" value="P:glycine betaine biosynthetic process from choline"/>
    <property type="evidence" value="ECO:0007669"/>
    <property type="project" value="UniProtKB-UniPathway"/>
</dbReference>
<dbReference type="SUPFAM" id="SSF50022">
    <property type="entry name" value="ISP domain"/>
    <property type="match status" value="1"/>
</dbReference>
<feature type="compositionally biased region" description="Basic and acidic residues" evidence="17">
    <location>
        <begin position="1270"/>
        <end position="1291"/>
    </location>
</feature>
<feature type="compositionally biased region" description="Pro residues" evidence="17">
    <location>
        <begin position="1138"/>
        <end position="1148"/>
    </location>
</feature>
<dbReference type="GO" id="GO:0006325">
    <property type="term" value="P:chromatin organization"/>
    <property type="evidence" value="ECO:0007669"/>
    <property type="project" value="UniProtKB-KW"/>
</dbReference>
<reference evidence="20 21" key="1">
    <citation type="submission" date="2019-02" db="EMBL/GenBank/DDBJ databases">
        <title>Genome sequencing of the rare red list fungi Bondarzewia mesenterica.</title>
        <authorList>
            <person name="Buettner E."/>
            <person name="Kellner H."/>
        </authorList>
    </citation>
    <scope>NUCLEOTIDE SEQUENCE [LARGE SCALE GENOMIC DNA]</scope>
    <source>
        <strain evidence="20 21">DSM 108281</strain>
    </source>
</reference>
<dbReference type="CDD" id="cd03469">
    <property type="entry name" value="Rieske_RO_Alpha_N"/>
    <property type="match status" value="1"/>
</dbReference>
<dbReference type="SUPFAM" id="SSF55961">
    <property type="entry name" value="Bet v1-like"/>
    <property type="match status" value="1"/>
</dbReference>
<evidence type="ECO:0000256" key="9">
    <source>
        <dbReference type="ARBA" id="ARBA00022771"/>
    </source>
</evidence>
<evidence type="ECO:0000256" key="15">
    <source>
        <dbReference type="ARBA" id="ARBA00049097"/>
    </source>
</evidence>
<keyword evidence="9 16" id="KW-0863">Zinc-finger</keyword>
<evidence type="ECO:0000256" key="17">
    <source>
        <dbReference type="SAM" id="MobiDB-lite"/>
    </source>
</evidence>
<dbReference type="Gene3D" id="3.90.380.10">
    <property type="entry name" value="Naphthalene 1,2-dioxygenase Alpha Subunit, Chain A, domain 1"/>
    <property type="match status" value="2"/>
</dbReference>
<dbReference type="OrthoDB" id="426882at2759"/>
<dbReference type="Pfam" id="PF00856">
    <property type="entry name" value="SET"/>
    <property type="match status" value="1"/>
</dbReference>
<dbReference type="GO" id="GO:0019133">
    <property type="term" value="F:choline monooxygenase activity"/>
    <property type="evidence" value="ECO:0007669"/>
    <property type="project" value="UniProtKB-EC"/>
</dbReference>
<evidence type="ECO:0000256" key="4">
    <source>
        <dbReference type="ARBA" id="ARBA00010848"/>
    </source>
</evidence>
<keyword evidence="10" id="KW-0862">Zinc</keyword>
<dbReference type="UniPathway" id="UPA00529">
    <property type="reaction ID" value="UER00430"/>
</dbReference>
<dbReference type="GO" id="GO:0051537">
    <property type="term" value="F:2 iron, 2 sulfur cluster binding"/>
    <property type="evidence" value="ECO:0007669"/>
    <property type="project" value="UniProtKB-KW"/>
</dbReference>
<keyword evidence="13" id="KW-0408">Iron</keyword>
<evidence type="ECO:0000256" key="14">
    <source>
        <dbReference type="ARBA" id="ARBA00023014"/>
    </source>
</evidence>
<evidence type="ECO:0000256" key="3">
    <source>
        <dbReference type="ARBA" id="ARBA00004866"/>
    </source>
</evidence>
<dbReference type="SUPFAM" id="SSF82199">
    <property type="entry name" value="SET domain"/>
    <property type="match status" value="1"/>
</dbReference>
<gene>
    <name evidence="20" type="ORF">EW146_g510</name>
</gene>
<feature type="compositionally biased region" description="Basic and acidic residues" evidence="17">
    <location>
        <begin position="1090"/>
        <end position="1100"/>
    </location>
</feature>
<dbReference type="InterPro" id="IPR015879">
    <property type="entry name" value="Ring_hydroxy_dOase_asu_C_dom"/>
</dbReference>
<dbReference type="InterPro" id="IPR013083">
    <property type="entry name" value="Znf_RING/FYVE/PHD"/>
</dbReference>
<feature type="compositionally biased region" description="Polar residues" evidence="17">
    <location>
        <begin position="687"/>
        <end position="703"/>
    </location>
</feature>
<evidence type="ECO:0000259" key="19">
    <source>
        <dbReference type="PROSITE" id="PS51296"/>
    </source>
</evidence>
<accession>A0A4S4MD15</accession>
<dbReference type="SUPFAM" id="SSF57903">
    <property type="entry name" value="FYVE/PHD zinc finger"/>
    <property type="match status" value="1"/>
</dbReference>
<dbReference type="Gene3D" id="3.30.40.10">
    <property type="entry name" value="Zinc/RING finger domain, C3HC4 (zinc finger)"/>
    <property type="match status" value="1"/>
</dbReference>
<dbReference type="PANTHER" id="PTHR43756">
    <property type="entry name" value="CHOLINE MONOOXYGENASE, CHLOROPLASTIC"/>
    <property type="match status" value="1"/>
</dbReference>
<dbReference type="InterPro" id="IPR036922">
    <property type="entry name" value="Rieske_2Fe-2S_sf"/>
</dbReference>
<keyword evidence="12" id="KW-0560">Oxidoreductase</keyword>
<evidence type="ECO:0000256" key="12">
    <source>
        <dbReference type="ARBA" id="ARBA00023002"/>
    </source>
</evidence>
<sequence length="1734" mass="190271">MITLSATSRRSQLSLKGLCSFLSTTPSLMAMSASVESKNEKVNLASSWYRSDAIYQLERRAIFSKKWLFLCHTNRFSNTGEYVRFTVASYSFFVIKDREGQINAFHNVCRHRAFPILGSKKDGEADPLTEAGKVSVLACKFHGWSYTMKGQLAKAPGFDEVEGFDESKNGLFPIRTHIDKLGYLYVNLDTSDDYTKWEEQFGDVDDQPRVKGFDTSKYRYAFSWSFENCQYNWKTLVDNYNECYHCKVAHPGIASTVDLKTYYVQGQHSYVAHFSPPKPENAGREADGSIVATFLFPFASITLMPAYAYTMRVVPIDAHRTEMQYDVYRHVDATDEAFNETHEFFVQVENEDKYLCTNAQKNLEAGIYQTGSLHDKQERGVLYFQSLVKDALTKHRALEEAAGREIFPALPDGGRMSKEDIFCTKLESKCGNSTMPDCDVDDDVNDLMKDDATEAALGLLGLNNASSSSTIPLKRAAPDDVLEKDPDEQNSNPDSIKCICGSTYDDGFSIACDNCSRWCHAACFDIVEGGVPEEWHCWVCVPRPVDRERAARLQRDRQREAIRNEVERRRRHASPGTERKQRRASTAAVEANSHTGKRKRRTSVNVQSQPAEDEHVDIDEPWTHSYVHIDRNNIPHQETRDRLRRQAQHWRGVTALSSSTSPSPFDTSPVSLGAFPDSPQTMLRPLSDSSFSHPTLSSNTNPSVRPPSYAMHTTHPIPSSKFITPFTSTIIPSSAYLSDPLNAYVHQGMPKPFVHLFGPPLDVALDARIEGNEARFVRSGCKPNAVLRPVICEHASKDPEDPLTFGVFALRDLKPNEEIVLGWEWDDGNAVHSLPALIENPRLFSARQVHHLRNQMTSMLHALSSTFTTCACGAKAKDCALTLMAAFVDGQLPDHSCTERSPCSPHPSSAKADLGPLVGVERGFRTREKMPWSGGMNGVELMIPPQPMAGPSTVLSDRRNTVGNANGSMLAKQMLPEFRLSPATDSPTPKKDRKGKGRTHAIQSDDSDTSVTNEHKSPKPKRRHRRVTIDSSPYRSPSPTDLADEDRMPPKMRKQWIHRSSEALRNASLTASPSESVVSLGSVLGSVGADKMDVDSDARDMPPPPMPASHDSSSSSHSPRIFTNTRPLDIPFQSVPKLPDPPPSPSPSTPFANLSLHSPTILASSSVPVPSHSHTHTHPLRPRFFPDSGPNDPSSSPAPAIPASPFVPSTDPSSIPSKLSNSSAPFYIPMSKVSEVNLAEMDQTEDGRDESSEVPMPDGGGGDLMDVDEEKNGTGKSEEMRESESLPRSRLMETSAPDVFVLLRSPRVSLPPPTPPTPLESDAAHDHVPPIPAATDSDNRPQSPPLSCRSPLLRSAQRITIPLPAHSPTPPPRSPTPPPPPPRLPTPPPPPRVKLTLQDFKLRKQKQKEEQMARAAKPPEVTVAELTDISLGTNEGQHEQLMKDPGADTSGIEVEADLEAVMSTYRSQAADGETKAVDNLVSNGAHGGDISLFDERAPVNGAQISHQNSPPHPNQEATSLMTKIELIEDCRPLSHGVTMDSCTSPEHDRNPETSVVVEASQSERKMNGAAMAMSASLSGGETPASSPPPGKSDSASSRLSTTSSSQSQNGSQEDGEIVNSASPHYTPFLVRSHSPPTQPRSFNNISSALPRSVPRPNPPASRPLPSGPRALRAMGGNVTGTSSVYPPSRSLPFGSSQYIPRGPSADRERKDWERERGWVGVPRGRGRGSAGWGR</sequence>
<comment type="similarity">
    <text evidence="4">Belongs to the choline monooxygenase family.</text>
</comment>
<feature type="domain" description="Rieske" evidence="19">
    <location>
        <begin position="68"/>
        <end position="164"/>
    </location>
</feature>
<dbReference type="PROSITE" id="PS50016">
    <property type="entry name" value="ZF_PHD_2"/>
    <property type="match status" value="1"/>
</dbReference>
<evidence type="ECO:0000256" key="13">
    <source>
        <dbReference type="ARBA" id="ARBA00023004"/>
    </source>
</evidence>
<dbReference type="InterPro" id="IPR001965">
    <property type="entry name" value="Znf_PHD"/>
</dbReference>
<feature type="compositionally biased region" description="Low complexity" evidence="17">
    <location>
        <begin position="654"/>
        <end position="667"/>
    </location>
</feature>
<protein>
    <recommendedName>
        <fullName evidence="6">Choline monooxygenase, chloroplastic</fullName>
        <ecNumber evidence="5">1.14.15.7</ecNumber>
    </recommendedName>
</protein>
<comment type="caution">
    <text evidence="20">The sequence shown here is derived from an EMBL/GenBank/DDBJ whole genome shotgun (WGS) entry which is preliminary data.</text>
</comment>
<feature type="compositionally biased region" description="Low complexity" evidence="17">
    <location>
        <begin position="1185"/>
        <end position="1225"/>
    </location>
</feature>
<keyword evidence="7" id="KW-0001">2Fe-2S</keyword>
<feature type="region of interest" description="Disordered" evidence="17">
    <location>
        <begin position="1089"/>
        <end position="1294"/>
    </location>
</feature>
<proteinExistence type="inferred from homology"/>
<evidence type="ECO:0000256" key="5">
    <source>
        <dbReference type="ARBA" id="ARBA00012763"/>
    </source>
</evidence>
<evidence type="ECO:0000256" key="11">
    <source>
        <dbReference type="ARBA" id="ARBA00022853"/>
    </source>
</evidence>
<dbReference type="InterPro" id="IPR017941">
    <property type="entry name" value="Rieske_2Fe-2S"/>
</dbReference>
<dbReference type="InterPro" id="IPR019787">
    <property type="entry name" value="Znf_PHD-finger"/>
</dbReference>
<comment type="function">
    <text evidence="2">Catalyzes the first step of the osmoprotectant glycine betaine synthesis.</text>
</comment>
<feature type="compositionally biased region" description="Basic and acidic residues" evidence="17">
    <location>
        <begin position="1704"/>
        <end position="1713"/>
    </location>
</feature>
<dbReference type="Gene3D" id="2.102.10.10">
    <property type="entry name" value="Rieske [2Fe-2S] iron-sulphur domain"/>
    <property type="match status" value="1"/>
</dbReference>
<feature type="compositionally biased region" description="Polar residues" evidence="17">
    <location>
        <begin position="1029"/>
        <end position="1039"/>
    </location>
</feature>
<feature type="compositionally biased region" description="Pro residues" evidence="17">
    <location>
        <begin position="1365"/>
        <end position="1392"/>
    </location>
</feature>
<evidence type="ECO:0000313" key="20">
    <source>
        <dbReference type="EMBL" id="THH20940.1"/>
    </source>
</evidence>
<dbReference type="GO" id="GO:0005506">
    <property type="term" value="F:iron ion binding"/>
    <property type="evidence" value="ECO:0007669"/>
    <property type="project" value="InterPro"/>
</dbReference>
<dbReference type="SMART" id="SM00249">
    <property type="entry name" value="PHD"/>
    <property type="match status" value="1"/>
</dbReference>
<dbReference type="Pfam" id="PF00848">
    <property type="entry name" value="Ring_hydroxyl_A"/>
    <property type="match status" value="1"/>
</dbReference>
<evidence type="ECO:0000256" key="10">
    <source>
        <dbReference type="ARBA" id="ARBA00022833"/>
    </source>
</evidence>
<dbReference type="EC" id="1.14.15.7" evidence="5"/>
<feature type="compositionally biased region" description="Polar residues" evidence="17">
    <location>
        <begin position="1151"/>
        <end position="1163"/>
    </location>
</feature>
<comment type="catalytic activity">
    <reaction evidence="15">
        <text>choline + 2 reduced [2Fe-2S]-[ferredoxin] + O2 + 2 H(+) = betaine aldehyde hydrate + 2 oxidized [2Fe-2S]-[ferredoxin] + H2O</text>
        <dbReference type="Rhea" id="RHEA:17769"/>
        <dbReference type="Rhea" id="RHEA-COMP:10000"/>
        <dbReference type="Rhea" id="RHEA-COMP:10001"/>
        <dbReference type="ChEBI" id="CHEBI:15354"/>
        <dbReference type="ChEBI" id="CHEBI:15377"/>
        <dbReference type="ChEBI" id="CHEBI:15378"/>
        <dbReference type="ChEBI" id="CHEBI:15379"/>
        <dbReference type="ChEBI" id="CHEBI:15870"/>
        <dbReference type="ChEBI" id="CHEBI:33737"/>
        <dbReference type="ChEBI" id="CHEBI:33738"/>
        <dbReference type="EC" id="1.14.15.7"/>
    </reaction>
</comment>
<evidence type="ECO:0000256" key="8">
    <source>
        <dbReference type="ARBA" id="ARBA00022723"/>
    </source>
</evidence>
<name>A0A4S4MD15_9AGAM</name>
<feature type="compositionally biased region" description="Low complexity" evidence="17">
    <location>
        <begin position="1567"/>
        <end position="1580"/>
    </location>
</feature>
<keyword evidence="21" id="KW-1185">Reference proteome</keyword>
<dbReference type="PANTHER" id="PTHR43756:SF5">
    <property type="entry name" value="CHOLINE MONOOXYGENASE, CHLOROPLASTIC"/>
    <property type="match status" value="1"/>
</dbReference>
<dbReference type="PROSITE" id="PS51296">
    <property type="entry name" value="RIESKE"/>
    <property type="match status" value="1"/>
</dbReference>